<sequence>MHLAALRTLGVRHVPSAQAVVVRQAAPGPPRYGYTDAHRRHEPEQTCPRCLTDAEWALVQDVFEQAGSGGLPPEIRRRTLVDACCYGVRTGGAWRMLPTHFPRWQNVHRTFRRWSEQGNFERMHERLGEQWRQRLRHAQPSSC</sequence>
<dbReference type="PANTHER" id="PTHR30007:SF0">
    <property type="entry name" value="TRANSPOSASE"/>
    <property type="match status" value="1"/>
</dbReference>
<protein>
    <recommendedName>
        <fullName evidence="1">Insertion element IS402-like domain-containing protein</fullName>
    </recommendedName>
</protein>
<dbReference type="RefSeq" id="WP_128421856.1">
    <property type="nucleotide sequence ID" value="NZ_MIGX01000180.1"/>
</dbReference>
<dbReference type="Pfam" id="PF13340">
    <property type="entry name" value="DUF4096"/>
    <property type="match status" value="1"/>
</dbReference>
<dbReference type="InterPro" id="IPR025161">
    <property type="entry name" value="IS402-like_dom"/>
</dbReference>
<gene>
    <name evidence="2" type="ORF">XthCFBP4691_19270</name>
</gene>
<evidence type="ECO:0000313" key="2">
    <source>
        <dbReference type="EMBL" id="PPT77785.1"/>
    </source>
</evidence>
<dbReference type="OrthoDB" id="1551210at2"/>
<name>A0A2S6Z7N7_9XANT</name>
<keyword evidence="3" id="KW-1185">Reference proteome</keyword>
<reference evidence="2 3" key="1">
    <citation type="submission" date="2016-08" db="EMBL/GenBank/DDBJ databases">
        <title>Evolution of the type three secretion system and type three effector repertoires in Xanthomonas.</title>
        <authorList>
            <person name="Merda D."/>
            <person name="Briand M."/>
            <person name="Bosis E."/>
            <person name="Rousseau C."/>
            <person name="Portier P."/>
            <person name="Jacques M.-A."/>
            <person name="Fischer-Le Saux M."/>
        </authorList>
    </citation>
    <scope>NUCLEOTIDE SEQUENCE [LARGE SCALE GENOMIC DNA]</scope>
    <source>
        <strain evidence="2 3">CFBP 4691</strain>
    </source>
</reference>
<evidence type="ECO:0000313" key="3">
    <source>
        <dbReference type="Proteomes" id="UP000239898"/>
    </source>
</evidence>
<accession>A0A2S6Z7N7</accession>
<dbReference type="PANTHER" id="PTHR30007">
    <property type="entry name" value="PHP DOMAIN PROTEIN"/>
    <property type="match status" value="1"/>
</dbReference>
<proteinExistence type="predicted"/>
<dbReference type="AlphaFoldDB" id="A0A2S6Z7N7"/>
<dbReference type="Proteomes" id="UP000239898">
    <property type="component" value="Unassembled WGS sequence"/>
</dbReference>
<dbReference type="EMBL" id="MIGX01000180">
    <property type="protein sequence ID" value="PPT77785.1"/>
    <property type="molecule type" value="Genomic_DNA"/>
</dbReference>
<comment type="caution">
    <text evidence="2">The sequence shown here is derived from an EMBL/GenBank/DDBJ whole genome shotgun (WGS) entry which is preliminary data.</text>
</comment>
<feature type="domain" description="Insertion element IS402-like" evidence="1">
    <location>
        <begin position="51"/>
        <end position="124"/>
    </location>
</feature>
<organism evidence="2 3">
    <name type="scientific">Xanthomonas theicola</name>
    <dbReference type="NCBI Taxonomy" id="56464"/>
    <lineage>
        <taxon>Bacteria</taxon>
        <taxon>Pseudomonadati</taxon>
        <taxon>Pseudomonadota</taxon>
        <taxon>Gammaproteobacteria</taxon>
        <taxon>Lysobacterales</taxon>
        <taxon>Lysobacteraceae</taxon>
        <taxon>Xanthomonas</taxon>
    </lineage>
</organism>
<evidence type="ECO:0000259" key="1">
    <source>
        <dbReference type="Pfam" id="PF13340"/>
    </source>
</evidence>